<evidence type="ECO:0000313" key="2">
    <source>
        <dbReference type="Proteomes" id="UP001234297"/>
    </source>
</evidence>
<dbReference type="Proteomes" id="UP001234297">
    <property type="component" value="Chromosome 1"/>
</dbReference>
<comment type="caution">
    <text evidence="1">The sequence shown here is derived from an EMBL/GenBank/DDBJ whole genome shotgun (WGS) entry which is preliminary data.</text>
</comment>
<sequence>MASGSHNDEFDPEIRNEINVEEDEIDESYAPDKDDDFVEYNYDGMELEDENWEFENDFISGSEGVGHEYEVVREDVTAIHMTRVQEDGELSEYTSHSSCHSLNSGSDSDGISYHRYHEFDPNMQMDRPALSIGLSFKDVNMLRMVLRQYAIRNSFNINYLKNDKTRLTAVCSDQTCNWRLHASVLQDGQTFEIRKLIDSHNCLNINQGENHMASAAWLAEKIEARIKMDVTVTPKVLCAEIFRCYGATVSYLKMWRAKETALQKIRGSFEESFRFIPSMCKTIVKYNPESIARYQLEENGSFKRVFVAYSASIKGFLNGCRPFIGLDGTFLKGKYKGVLLTAVAIDGNKQLFPLAIAVVEAENIDSWLFFLHWLKIGLNGSEFTFMSDRQKGLVEAVNRVFPMGYQRFCMRHVYANFQKYYKGDQLRDLFWTASRAYTRSECDTALNEIGRLCPQARQWIESIPGVHWSRAYFPEWLPCNYNQNNFTESFNKMIMDSRGLPICDMIDWIRQKMMVNLQSRRSRSERWDGIVCPKIKKILNDVRDQSRFCDLFFAGGDEYEMVAHAETHSSEDIS</sequence>
<dbReference type="EMBL" id="CM056809">
    <property type="protein sequence ID" value="KAJ8649872.1"/>
    <property type="molecule type" value="Genomic_DNA"/>
</dbReference>
<gene>
    <name evidence="1" type="ORF">MRB53_002895</name>
</gene>
<keyword evidence="2" id="KW-1185">Reference proteome</keyword>
<reference evidence="1 2" key="1">
    <citation type="journal article" date="2022" name="Hortic Res">
        <title>A haplotype resolved chromosomal level avocado genome allows analysis of novel avocado genes.</title>
        <authorList>
            <person name="Nath O."/>
            <person name="Fletcher S.J."/>
            <person name="Hayward A."/>
            <person name="Shaw L.M."/>
            <person name="Masouleh A.K."/>
            <person name="Furtado A."/>
            <person name="Henry R.J."/>
            <person name="Mitter N."/>
        </authorList>
    </citation>
    <scope>NUCLEOTIDE SEQUENCE [LARGE SCALE GENOMIC DNA]</scope>
    <source>
        <strain evidence="2">cv. Hass</strain>
    </source>
</reference>
<organism evidence="1 2">
    <name type="scientific">Persea americana</name>
    <name type="common">Avocado</name>
    <dbReference type="NCBI Taxonomy" id="3435"/>
    <lineage>
        <taxon>Eukaryota</taxon>
        <taxon>Viridiplantae</taxon>
        <taxon>Streptophyta</taxon>
        <taxon>Embryophyta</taxon>
        <taxon>Tracheophyta</taxon>
        <taxon>Spermatophyta</taxon>
        <taxon>Magnoliopsida</taxon>
        <taxon>Magnoliidae</taxon>
        <taxon>Laurales</taxon>
        <taxon>Lauraceae</taxon>
        <taxon>Persea</taxon>
    </lineage>
</organism>
<accession>A0ACC2MVN8</accession>
<evidence type="ECO:0000313" key="1">
    <source>
        <dbReference type="EMBL" id="KAJ8649872.1"/>
    </source>
</evidence>
<name>A0ACC2MVN8_PERAE</name>
<protein>
    <submittedName>
        <fullName evidence="1">Uncharacterized protein</fullName>
    </submittedName>
</protein>
<proteinExistence type="predicted"/>